<organism evidence="2 3">
    <name type="scientific">Tilletiopsis washingtonensis</name>
    <dbReference type="NCBI Taxonomy" id="58919"/>
    <lineage>
        <taxon>Eukaryota</taxon>
        <taxon>Fungi</taxon>
        <taxon>Dikarya</taxon>
        <taxon>Basidiomycota</taxon>
        <taxon>Ustilaginomycotina</taxon>
        <taxon>Exobasidiomycetes</taxon>
        <taxon>Entylomatales</taxon>
        <taxon>Entylomatales incertae sedis</taxon>
        <taxon>Tilletiopsis</taxon>
    </lineage>
</organism>
<dbReference type="GeneID" id="37269246"/>
<keyword evidence="3" id="KW-1185">Reference proteome</keyword>
<evidence type="ECO:0000313" key="3">
    <source>
        <dbReference type="Proteomes" id="UP000245946"/>
    </source>
</evidence>
<gene>
    <name evidence="2" type="ORF">FA09DRAFT_328262</name>
</gene>
<feature type="region of interest" description="Disordered" evidence="1">
    <location>
        <begin position="31"/>
        <end position="62"/>
    </location>
</feature>
<dbReference type="AlphaFoldDB" id="A0A316ZF57"/>
<dbReference type="EMBL" id="KZ819286">
    <property type="protein sequence ID" value="PWO00160.1"/>
    <property type="molecule type" value="Genomic_DNA"/>
</dbReference>
<evidence type="ECO:0000256" key="1">
    <source>
        <dbReference type="SAM" id="MobiDB-lite"/>
    </source>
</evidence>
<name>A0A316ZF57_9BASI</name>
<proteinExistence type="predicted"/>
<sequence length="125" mass="13876">MPLRWAAAHHRHSMYCGAAARQVRLQAEEPQSLCDRSASAKEDGRGVPYGIPDHRARRRGSLGYTDAPALTLRTSMQKALARVDSVAAPSCEVCVRPWQRSHAAMWGTREHICGRCSVAVLQRVR</sequence>
<dbReference type="Proteomes" id="UP000245946">
    <property type="component" value="Unassembled WGS sequence"/>
</dbReference>
<evidence type="ECO:0000313" key="2">
    <source>
        <dbReference type="EMBL" id="PWO00160.1"/>
    </source>
</evidence>
<dbReference type="RefSeq" id="XP_025600438.1">
    <property type="nucleotide sequence ID" value="XM_025741702.1"/>
</dbReference>
<reference evidence="2 3" key="1">
    <citation type="journal article" date="2018" name="Mol. Biol. Evol.">
        <title>Broad Genomic Sampling Reveals a Smut Pathogenic Ancestry of the Fungal Clade Ustilaginomycotina.</title>
        <authorList>
            <person name="Kijpornyongpan T."/>
            <person name="Mondo S.J."/>
            <person name="Barry K."/>
            <person name="Sandor L."/>
            <person name="Lee J."/>
            <person name="Lipzen A."/>
            <person name="Pangilinan J."/>
            <person name="LaButti K."/>
            <person name="Hainaut M."/>
            <person name="Henrissat B."/>
            <person name="Grigoriev I.V."/>
            <person name="Spatafora J.W."/>
            <person name="Aime M.C."/>
        </authorList>
    </citation>
    <scope>NUCLEOTIDE SEQUENCE [LARGE SCALE GENOMIC DNA]</scope>
    <source>
        <strain evidence="2 3">MCA 4186</strain>
    </source>
</reference>
<protein>
    <submittedName>
        <fullName evidence="2">Uncharacterized protein</fullName>
    </submittedName>
</protein>
<accession>A0A316ZF57</accession>